<dbReference type="InterPro" id="IPR013087">
    <property type="entry name" value="Znf_C2H2_type"/>
</dbReference>
<dbReference type="OrthoDB" id="7849674at2759"/>
<dbReference type="InterPro" id="IPR036236">
    <property type="entry name" value="Znf_C2H2_sf"/>
</dbReference>
<keyword evidence="3 13" id="KW-0479">Metal-binding</keyword>
<evidence type="ECO:0000256" key="7">
    <source>
        <dbReference type="ARBA" id="ARBA00023015"/>
    </source>
</evidence>
<dbReference type="GO" id="GO:0000981">
    <property type="term" value="F:DNA-binding transcription factor activity, RNA polymerase II-specific"/>
    <property type="evidence" value="ECO:0007669"/>
    <property type="project" value="TreeGrafter"/>
</dbReference>
<evidence type="ECO:0000313" key="16">
    <source>
        <dbReference type="EMBL" id="JAT80500.1"/>
    </source>
</evidence>
<keyword evidence="6 13" id="KW-0862">Zinc</keyword>
<dbReference type="PROSITE" id="PS00028">
    <property type="entry name" value="ZINC_FINGER_C2H2_1"/>
    <property type="match status" value="3"/>
</dbReference>
<dbReference type="GO" id="GO:0005634">
    <property type="term" value="C:nucleus"/>
    <property type="evidence" value="ECO:0007669"/>
    <property type="project" value="UniProtKB-SubCell"/>
</dbReference>
<evidence type="ECO:0000256" key="1">
    <source>
        <dbReference type="ARBA" id="ARBA00004123"/>
    </source>
</evidence>
<reference evidence="16" key="1">
    <citation type="submission" date="2015-09" db="EMBL/GenBank/DDBJ databases">
        <title>De novo assembly of Pectinophora gossypiella (Pink Bollworm) gut transcriptome.</title>
        <authorList>
            <person name="Tassone E.E."/>
        </authorList>
    </citation>
    <scope>NUCLEOTIDE SEQUENCE</scope>
</reference>
<keyword evidence="8" id="KW-0238">DNA-binding</keyword>
<dbReference type="PANTHER" id="PTHR24388:SF104">
    <property type="entry name" value="AT-RICH BINDING PROTEIN-RELATED"/>
    <property type="match status" value="1"/>
</dbReference>
<keyword evidence="5 12" id="KW-0863">Zinc-finger</keyword>
<evidence type="ECO:0000256" key="5">
    <source>
        <dbReference type="ARBA" id="ARBA00022771"/>
    </source>
</evidence>
<name>A0A1E1W0H9_PECGO</name>
<dbReference type="InterPro" id="IPR008598">
    <property type="entry name" value="Di19_Zn-bd"/>
</dbReference>
<evidence type="ECO:0000256" key="2">
    <source>
        <dbReference type="ARBA" id="ARBA00006991"/>
    </source>
</evidence>
<dbReference type="SUPFAM" id="SSF57667">
    <property type="entry name" value="beta-beta-alpha zinc fingers"/>
    <property type="match status" value="3"/>
</dbReference>
<dbReference type="InterPro" id="IPR050527">
    <property type="entry name" value="Snail/Krueppel_Znf"/>
</dbReference>
<evidence type="ECO:0000256" key="11">
    <source>
        <dbReference type="ARBA" id="ARBA00037948"/>
    </source>
</evidence>
<feature type="domain" description="C2H2-type" evidence="14">
    <location>
        <begin position="219"/>
        <end position="247"/>
    </location>
</feature>
<feature type="domain" description="C2H2-type" evidence="14">
    <location>
        <begin position="193"/>
        <end position="217"/>
    </location>
</feature>
<dbReference type="Pfam" id="PF07776">
    <property type="entry name" value="zf-AD"/>
    <property type="match status" value="1"/>
</dbReference>
<dbReference type="Gene3D" id="3.40.1800.20">
    <property type="match status" value="1"/>
</dbReference>
<organism evidence="16">
    <name type="scientific">Pectinophora gossypiella</name>
    <name type="common">Cotton pink bollworm</name>
    <name type="synonym">Depressaria gossypiella</name>
    <dbReference type="NCBI Taxonomy" id="13191"/>
    <lineage>
        <taxon>Eukaryota</taxon>
        <taxon>Metazoa</taxon>
        <taxon>Ecdysozoa</taxon>
        <taxon>Arthropoda</taxon>
        <taxon>Hexapoda</taxon>
        <taxon>Insecta</taxon>
        <taxon>Pterygota</taxon>
        <taxon>Neoptera</taxon>
        <taxon>Endopterygota</taxon>
        <taxon>Lepidoptera</taxon>
        <taxon>Glossata</taxon>
        <taxon>Ditrysia</taxon>
        <taxon>Gelechioidea</taxon>
        <taxon>Gelechiidae</taxon>
        <taxon>Apatetrinae</taxon>
        <taxon>Pectinophora</taxon>
    </lineage>
</organism>
<dbReference type="Gene3D" id="3.30.160.60">
    <property type="entry name" value="Classic Zinc Finger"/>
    <property type="match status" value="4"/>
</dbReference>
<dbReference type="AlphaFoldDB" id="A0A1E1W0H9"/>
<keyword evidence="7" id="KW-0805">Transcription regulation</keyword>
<dbReference type="GO" id="GO:0000978">
    <property type="term" value="F:RNA polymerase II cis-regulatory region sequence-specific DNA binding"/>
    <property type="evidence" value="ECO:0007669"/>
    <property type="project" value="TreeGrafter"/>
</dbReference>
<dbReference type="SMART" id="SM00868">
    <property type="entry name" value="zf-AD"/>
    <property type="match status" value="1"/>
</dbReference>
<comment type="similarity">
    <text evidence="11">Belongs to the snail C2H2-type zinc-finger protein family.</text>
</comment>
<dbReference type="PROSITE" id="PS50157">
    <property type="entry name" value="ZINC_FINGER_C2H2_2"/>
    <property type="match status" value="5"/>
</dbReference>
<sequence>MLAMLLLNRMSTTRRTAKKKQVIKSVKTEKKVSIDHCRTCLSTEDLVAIFYNKDTETKRTEDLRLVTGLEIKMNDGLSQKICTQCIEMMNQALQFRRTSRKAEKTLLGMLGGTKQKKKSSKLQKALKPSLSKAKEEKVEFEDYNYNYDDMFADDFQNDFDYANVKEEAPKPKIKQKAVTTRKKRAVLPNATTYKCATCSKEFKMKATYKAHMRFHTNYCVCESCGKRCRNNNQLQEHKRARHGLGRIHKCAYCEYSSATKEALTIHERRHTGERPYICDHCGATFHRRSNLVQHIAIHLPEKNFQCPVCPKKEKSRKLLAIHEYKYHRVNRYRYICPICQDSFTRSGSVRQHLARTHRVPRDHQGVIDRLEITLPILSEEVHQSTHVQQQYIM</sequence>
<evidence type="ECO:0000256" key="4">
    <source>
        <dbReference type="ARBA" id="ARBA00022737"/>
    </source>
</evidence>
<dbReference type="FunFam" id="3.30.160.60:FF:000508">
    <property type="entry name" value="Myeloid zinc finger 1"/>
    <property type="match status" value="1"/>
</dbReference>
<feature type="domain" description="ZAD" evidence="15">
    <location>
        <begin position="35"/>
        <end position="109"/>
    </location>
</feature>
<dbReference type="EMBL" id="GDQN01010554">
    <property type="protein sequence ID" value="JAT80500.1"/>
    <property type="molecule type" value="Transcribed_RNA"/>
</dbReference>
<dbReference type="SMART" id="SM00355">
    <property type="entry name" value="ZnF_C2H2"/>
    <property type="match status" value="6"/>
</dbReference>
<evidence type="ECO:0000259" key="15">
    <source>
        <dbReference type="PROSITE" id="PS51915"/>
    </source>
</evidence>
<proteinExistence type="inferred from homology"/>
<evidence type="ECO:0000259" key="14">
    <source>
        <dbReference type="PROSITE" id="PS50157"/>
    </source>
</evidence>
<gene>
    <name evidence="16" type="ORF">g.11164</name>
</gene>
<evidence type="ECO:0000256" key="3">
    <source>
        <dbReference type="ARBA" id="ARBA00022723"/>
    </source>
</evidence>
<dbReference type="Pfam" id="PF05605">
    <property type="entry name" value="zf-Di19"/>
    <property type="match status" value="1"/>
</dbReference>
<evidence type="ECO:0000256" key="8">
    <source>
        <dbReference type="ARBA" id="ARBA00023125"/>
    </source>
</evidence>
<feature type="domain" description="C2H2-type" evidence="14">
    <location>
        <begin position="334"/>
        <end position="362"/>
    </location>
</feature>
<feature type="binding site" evidence="13">
    <location>
        <position position="40"/>
    </location>
    <ligand>
        <name>Zn(2+)</name>
        <dbReference type="ChEBI" id="CHEBI:29105"/>
    </ligand>
</feature>
<evidence type="ECO:0000256" key="9">
    <source>
        <dbReference type="ARBA" id="ARBA00023163"/>
    </source>
</evidence>
<dbReference type="GO" id="GO:0042802">
    <property type="term" value="F:identical protein binding"/>
    <property type="evidence" value="ECO:0007669"/>
    <property type="project" value="UniProtKB-ARBA"/>
</dbReference>
<keyword evidence="4" id="KW-0677">Repeat</keyword>
<keyword evidence="9" id="KW-0804">Transcription</keyword>
<evidence type="ECO:0008006" key="17">
    <source>
        <dbReference type="Google" id="ProtNLM"/>
    </source>
</evidence>
<evidence type="ECO:0000256" key="13">
    <source>
        <dbReference type="PROSITE-ProRule" id="PRU01263"/>
    </source>
</evidence>
<comment type="subcellular location">
    <subcellularLocation>
        <location evidence="1">Nucleus</location>
    </subcellularLocation>
</comment>
<evidence type="ECO:0000256" key="12">
    <source>
        <dbReference type="PROSITE-ProRule" id="PRU00042"/>
    </source>
</evidence>
<feature type="binding site" evidence="13">
    <location>
        <position position="82"/>
    </location>
    <ligand>
        <name>Zn(2+)</name>
        <dbReference type="ChEBI" id="CHEBI:29105"/>
    </ligand>
</feature>
<dbReference type="InterPro" id="IPR012934">
    <property type="entry name" value="Znf_AD"/>
</dbReference>
<keyword evidence="10" id="KW-0539">Nucleus</keyword>
<dbReference type="Pfam" id="PF00096">
    <property type="entry name" value="zf-C2H2"/>
    <property type="match status" value="2"/>
</dbReference>
<dbReference type="SUPFAM" id="SSF57716">
    <property type="entry name" value="Glucocorticoid receptor-like (DNA-binding domain)"/>
    <property type="match status" value="1"/>
</dbReference>
<feature type="binding site" evidence="13">
    <location>
        <position position="37"/>
    </location>
    <ligand>
        <name>Zn(2+)</name>
        <dbReference type="ChEBI" id="CHEBI:29105"/>
    </ligand>
</feature>
<feature type="domain" description="C2H2-type" evidence="14">
    <location>
        <begin position="248"/>
        <end position="275"/>
    </location>
</feature>
<feature type="binding site" evidence="13">
    <location>
        <position position="85"/>
    </location>
    <ligand>
        <name>Zn(2+)</name>
        <dbReference type="ChEBI" id="CHEBI:29105"/>
    </ligand>
</feature>
<evidence type="ECO:0000256" key="6">
    <source>
        <dbReference type="ARBA" id="ARBA00022833"/>
    </source>
</evidence>
<dbReference type="GO" id="GO:0008270">
    <property type="term" value="F:zinc ion binding"/>
    <property type="evidence" value="ECO:0007669"/>
    <property type="project" value="UniProtKB-UniRule"/>
</dbReference>
<evidence type="ECO:0000256" key="10">
    <source>
        <dbReference type="ARBA" id="ARBA00023242"/>
    </source>
</evidence>
<dbReference type="PROSITE" id="PS51915">
    <property type="entry name" value="ZAD"/>
    <property type="match status" value="1"/>
</dbReference>
<feature type="domain" description="C2H2-type" evidence="14">
    <location>
        <begin position="276"/>
        <end position="303"/>
    </location>
</feature>
<comment type="similarity">
    <text evidence="2">Belongs to the krueppel C2H2-type zinc-finger protein family.</text>
</comment>
<dbReference type="PANTHER" id="PTHR24388">
    <property type="entry name" value="ZINC FINGER PROTEIN"/>
    <property type="match status" value="1"/>
</dbReference>
<accession>A0A1E1W0H9</accession>
<protein>
    <recommendedName>
        <fullName evidence="17">Protein krueppel</fullName>
    </recommendedName>
</protein>